<proteinExistence type="predicted"/>
<dbReference type="GO" id="GO:0016020">
    <property type="term" value="C:membrane"/>
    <property type="evidence" value="ECO:0007669"/>
    <property type="project" value="UniProtKB-SubCell"/>
</dbReference>
<keyword evidence="2 5" id="KW-0812">Transmembrane</keyword>
<dbReference type="PANTHER" id="PTHR37306">
    <property type="entry name" value="COLICIN V PRODUCTION PROTEIN"/>
    <property type="match status" value="1"/>
</dbReference>
<evidence type="ECO:0000313" key="11">
    <source>
        <dbReference type="Proteomes" id="UP000284434"/>
    </source>
</evidence>
<evidence type="ECO:0000256" key="4">
    <source>
        <dbReference type="ARBA" id="ARBA00023136"/>
    </source>
</evidence>
<protein>
    <submittedName>
        <fullName evidence="8">CvpA family protein</fullName>
    </submittedName>
</protein>
<evidence type="ECO:0000313" key="9">
    <source>
        <dbReference type="EMBL" id="RGY09754.1"/>
    </source>
</evidence>
<evidence type="ECO:0000313" key="10">
    <source>
        <dbReference type="Proteomes" id="UP000283426"/>
    </source>
</evidence>
<comment type="caution">
    <text evidence="8">The sequence shown here is derived from an EMBL/GenBank/DDBJ whole genome shotgun (WGS) entry which is preliminary data.</text>
</comment>
<dbReference type="Proteomes" id="UP001212263">
    <property type="component" value="Unassembled WGS sequence"/>
</dbReference>
<dbReference type="Proteomes" id="UP000283426">
    <property type="component" value="Unassembled WGS sequence"/>
</dbReference>
<feature type="transmembrane region" description="Helical" evidence="5">
    <location>
        <begin position="102"/>
        <end position="122"/>
    </location>
</feature>
<evidence type="ECO:0000256" key="5">
    <source>
        <dbReference type="SAM" id="Phobius"/>
    </source>
</evidence>
<evidence type="ECO:0000256" key="1">
    <source>
        <dbReference type="ARBA" id="ARBA00004141"/>
    </source>
</evidence>
<organism evidence="8 10">
    <name type="scientific">Odoribacter splanchnicus</name>
    <dbReference type="NCBI Taxonomy" id="28118"/>
    <lineage>
        <taxon>Bacteria</taxon>
        <taxon>Pseudomonadati</taxon>
        <taxon>Bacteroidota</taxon>
        <taxon>Bacteroidia</taxon>
        <taxon>Bacteroidales</taxon>
        <taxon>Odoribacteraceae</taxon>
        <taxon>Odoribacter</taxon>
    </lineage>
</organism>
<evidence type="ECO:0000313" key="6">
    <source>
        <dbReference type="EMBL" id="MCG4958274.1"/>
    </source>
</evidence>
<dbReference type="EMBL" id="JAQMRD010000032">
    <property type="protein sequence ID" value="MDB9224834.1"/>
    <property type="molecule type" value="Genomic_DNA"/>
</dbReference>
<keyword evidence="4 5" id="KW-0472">Membrane</keyword>
<feature type="transmembrane region" description="Helical" evidence="5">
    <location>
        <begin position="20"/>
        <end position="42"/>
    </location>
</feature>
<reference evidence="6" key="2">
    <citation type="submission" date="2022-01" db="EMBL/GenBank/DDBJ databases">
        <title>Collection of gut derived symbiotic bacterial strains cultured from healthy donors.</title>
        <authorList>
            <person name="Lin H."/>
            <person name="Kohout C."/>
            <person name="Waligurski E."/>
            <person name="Pamer E.G."/>
        </authorList>
    </citation>
    <scope>NUCLEOTIDE SEQUENCE</scope>
    <source>
        <strain evidence="6">DFI.1.149</strain>
    </source>
</reference>
<dbReference type="Pfam" id="PF02674">
    <property type="entry name" value="Colicin_V"/>
    <property type="match status" value="1"/>
</dbReference>
<sequence>MNYIDIVILLFLLYGAFRGFSKGLIIEVATLAGLILGVFIAIRYSPFTEGILKDFLNITSRYLSYIALAVTFLLVVIAVYLLGKMLTRLVDIISLGLVNKLLGTLLGIAKYFIMVCVLLMIVDALNDKFHFISEETRENSLLFDPFLNFAQQMYNTIRF</sequence>
<dbReference type="EMBL" id="JAKNDN010000001">
    <property type="protein sequence ID" value="MCG4958274.1"/>
    <property type="molecule type" value="Genomic_DNA"/>
</dbReference>
<dbReference type="InterPro" id="IPR003825">
    <property type="entry name" value="Colicin-V_CvpA"/>
</dbReference>
<evidence type="ECO:0000256" key="2">
    <source>
        <dbReference type="ARBA" id="ARBA00022692"/>
    </source>
</evidence>
<dbReference type="AlphaFoldDB" id="A0A3D4Z8Z0"/>
<evidence type="ECO:0000313" key="7">
    <source>
        <dbReference type="EMBL" id="MDB9224834.1"/>
    </source>
</evidence>
<gene>
    <name evidence="8" type="ORF">DWW24_16020</name>
    <name evidence="9" type="ORF">DXA53_00165</name>
    <name evidence="6" type="ORF">L0P03_00170</name>
    <name evidence="7" type="ORF">PN645_17795</name>
</gene>
<keyword evidence="3 5" id="KW-1133">Transmembrane helix</keyword>
<evidence type="ECO:0000313" key="8">
    <source>
        <dbReference type="EMBL" id="RGV20562.1"/>
    </source>
</evidence>
<reference evidence="7" key="3">
    <citation type="submission" date="2023-01" db="EMBL/GenBank/DDBJ databases">
        <title>Human gut microbiome strain richness.</title>
        <authorList>
            <person name="Chen-Liaw A."/>
        </authorList>
    </citation>
    <scope>NUCLEOTIDE SEQUENCE</scope>
    <source>
        <strain evidence="7">RTP21484st1_B7_RTP21484_190118</strain>
    </source>
</reference>
<reference evidence="10 11" key="1">
    <citation type="submission" date="2018-08" db="EMBL/GenBank/DDBJ databases">
        <title>A genome reference for cultivated species of the human gut microbiota.</title>
        <authorList>
            <person name="Zou Y."/>
            <person name="Xue W."/>
            <person name="Luo G."/>
        </authorList>
    </citation>
    <scope>NUCLEOTIDE SEQUENCE [LARGE SCALE GENOMIC DNA]</scope>
    <source>
        <strain evidence="8 10">AF14-6AC</strain>
        <strain evidence="9 11">OF03-11</strain>
    </source>
</reference>
<name>A0A3D4Z8Z0_9BACT</name>
<dbReference type="EMBL" id="QSCO01000001">
    <property type="protein sequence ID" value="RGY09754.1"/>
    <property type="molecule type" value="Genomic_DNA"/>
</dbReference>
<dbReference type="Proteomes" id="UP000284434">
    <property type="component" value="Unassembled WGS sequence"/>
</dbReference>
<dbReference type="GO" id="GO:0009403">
    <property type="term" value="P:toxin biosynthetic process"/>
    <property type="evidence" value="ECO:0007669"/>
    <property type="project" value="InterPro"/>
</dbReference>
<dbReference type="PANTHER" id="PTHR37306:SF1">
    <property type="entry name" value="COLICIN V PRODUCTION PROTEIN"/>
    <property type="match status" value="1"/>
</dbReference>
<comment type="subcellular location">
    <subcellularLocation>
        <location evidence="1">Membrane</location>
        <topology evidence="1">Multi-pass membrane protein</topology>
    </subcellularLocation>
</comment>
<dbReference type="OMA" id="SPEWANI"/>
<dbReference type="GeneID" id="61276086"/>
<feature type="transmembrane region" description="Helical" evidence="5">
    <location>
        <begin position="62"/>
        <end position="82"/>
    </location>
</feature>
<evidence type="ECO:0000256" key="3">
    <source>
        <dbReference type="ARBA" id="ARBA00022989"/>
    </source>
</evidence>
<accession>A0A3D4Z8Z0</accession>
<dbReference type="Proteomes" id="UP001199750">
    <property type="component" value="Unassembled WGS sequence"/>
</dbReference>
<dbReference type="EMBL" id="QRYW01000039">
    <property type="protein sequence ID" value="RGV20562.1"/>
    <property type="molecule type" value="Genomic_DNA"/>
</dbReference>
<dbReference type="RefSeq" id="WP_013613028.1">
    <property type="nucleotide sequence ID" value="NZ_CABJFF010000010.1"/>
</dbReference>